<keyword evidence="2" id="KW-0449">Lipoprotein</keyword>
<evidence type="ECO:0000313" key="2">
    <source>
        <dbReference type="EMBL" id="KJU84346.1"/>
    </source>
</evidence>
<evidence type="ECO:0000313" key="3">
    <source>
        <dbReference type="Proteomes" id="UP000033423"/>
    </source>
</evidence>
<proteinExistence type="predicted"/>
<comment type="caution">
    <text evidence="2">The sequence shown here is derived from an EMBL/GenBank/DDBJ whole genome shotgun (WGS) entry which is preliminary data.</text>
</comment>
<dbReference type="Proteomes" id="UP000033423">
    <property type="component" value="Unassembled WGS sequence"/>
</dbReference>
<protein>
    <submittedName>
        <fullName evidence="2">Lipoprotein</fullName>
    </submittedName>
</protein>
<keyword evidence="1" id="KW-1133">Transmembrane helix</keyword>
<sequence length="152" mass="17188">TFMAGAGATFSQGLPTPRCGKIVPHPLERQEAEPPTFFSFSFFAVLLLILQVALLLSCTKEIRYTEDEIREFSPEAKEHIRNGEITFFMAPEEVRFAIGSPTDILVLPPTSDGKERVQWIYKKWGGAIKTELVFVGNRLMEITSNDPNLKRR</sequence>
<gene>
    <name evidence="2" type="ORF">MBAV_003458</name>
</gene>
<accession>A0A0F3GR14</accession>
<organism evidence="2 3">
    <name type="scientific">Candidatus Magnetobacterium bavaricum</name>
    <dbReference type="NCBI Taxonomy" id="29290"/>
    <lineage>
        <taxon>Bacteria</taxon>
        <taxon>Pseudomonadati</taxon>
        <taxon>Nitrospirota</taxon>
        <taxon>Thermodesulfovibrionia</taxon>
        <taxon>Thermodesulfovibrionales</taxon>
        <taxon>Candidatus Magnetobacteriaceae</taxon>
        <taxon>Candidatus Magnetobacterium</taxon>
    </lineage>
</organism>
<evidence type="ECO:0000256" key="1">
    <source>
        <dbReference type="SAM" id="Phobius"/>
    </source>
</evidence>
<feature type="transmembrane region" description="Helical" evidence="1">
    <location>
        <begin position="37"/>
        <end position="56"/>
    </location>
</feature>
<name>A0A0F3GR14_9BACT</name>
<dbReference type="AlphaFoldDB" id="A0A0F3GR14"/>
<feature type="non-terminal residue" evidence="2">
    <location>
        <position position="1"/>
    </location>
</feature>
<dbReference type="EMBL" id="LACI01001511">
    <property type="protein sequence ID" value="KJU84346.1"/>
    <property type="molecule type" value="Genomic_DNA"/>
</dbReference>
<reference evidence="2 3" key="1">
    <citation type="submission" date="2015-02" db="EMBL/GenBank/DDBJ databases">
        <title>Single-cell genomics of uncultivated deep-branching MTB reveals a conserved set of magnetosome genes.</title>
        <authorList>
            <person name="Kolinko S."/>
            <person name="Richter M."/>
            <person name="Glockner F.O."/>
            <person name="Brachmann A."/>
            <person name="Schuler D."/>
        </authorList>
    </citation>
    <scope>NUCLEOTIDE SEQUENCE [LARGE SCALE GENOMIC DNA]</scope>
    <source>
        <strain evidence="2">TM-1</strain>
    </source>
</reference>
<keyword evidence="1" id="KW-0472">Membrane</keyword>
<keyword evidence="3" id="KW-1185">Reference proteome</keyword>
<keyword evidence="1" id="KW-0812">Transmembrane</keyword>